<dbReference type="GO" id="GO:0043531">
    <property type="term" value="F:ADP binding"/>
    <property type="evidence" value="ECO:0007669"/>
    <property type="project" value="InterPro"/>
</dbReference>
<dbReference type="SUPFAM" id="SSF118290">
    <property type="entry name" value="WRKY DNA-binding domain"/>
    <property type="match status" value="1"/>
</dbReference>
<dbReference type="InterPro" id="IPR044974">
    <property type="entry name" value="Disease_R_plants"/>
</dbReference>
<feature type="domain" description="TIR" evidence="10">
    <location>
        <begin position="163"/>
        <end position="325"/>
    </location>
</feature>
<dbReference type="OMA" id="PEHGIME"/>
<evidence type="ECO:0000313" key="13">
    <source>
        <dbReference type="Proteomes" id="UP000824469"/>
    </source>
</evidence>
<evidence type="ECO:0000256" key="4">
    <source>
        <dbReference type="ARBA" id="ARBA00022821"/>
    </source>
</evidence>
<dbReference type="AlphaFoldDB" id="A0AA38F448"/>
<dbReference type="InterPro" id="IPR035897">
    <property type="entry name" value="Toll_tir_struct_dom_sf"/>
</dbReference>
<keyword evidence="8" id="KW-0539">Nucleus</keyword>
<evidence type="ECO:0000256" key="3">
    <source>
        <dbReference type="ARBA" id="ARBA00022737"/>
    </source>
</evidence>
<dbReference type="Pfam" id="PF23282">
    <property type="entry name" value="WHD_ROQ1"/>
    <property type="match status" value="1"/>
</dbReference>
<evidence type="ECO:0000256" key="7">
    <source>
        <dbReference type="ARBA" id="ARBA00023163"/>
    </source>
</evidence>
<dbReference type="InterPro" id="IPR000157">
    <property type="entry name" value="TIR_dom"/>
</dbReference>
<dbReference type="GO" id="GO:0003700">
    <property type="term" value="F:DNA-binding transcription factor activity"/>
    <property type="evidence" value="ECO:0007669"/>
    <property type="project" value="InterPro"/>
</dbReference>
<dbReference type="InterPro" id="IPR001611">
    <property type="entry name" value="Leu-rich_rpt"/>
</dbReference>
<dbReference type="SUPFAM" id="SSF52058">
    <property type="entry name" value="L domain-like"/>
    <property type="match status" value="2"/>
</dbReference>
<dbReference type="Pfam" id="PF03106">
    <property type="entry name" value="WRKY"/>
    <property type="match status" value="1"/>
</dbReference>
<dbReference type="SMART" id="SM00255">
    <property type="entry name" value="TIR"/>
    <property type="match status" value="1"/>
</dbReference>
<comment type="subcellular location">
    <subcellularLocation>
        <location evidence="1">Nucleus</location>
    </subcellularLocation>
</comment>
<evidence type="ECO:0000259" key="11">
    <source>
        <dbReference type="PROSITE" id="PS50811"/>
    </source>
</evidence>
<dbReference type="Gene3D" id="3.40.50.10140">
    <property type="entry name" value="Toll/interleukin-1 receptor homology (TIR) domain"/>
    <property type="match status" value="1"/>
</dbReference>
<feature type="non-terminal residue" evidence="12">
    <location>
        <position position="1168"/>
    </location>
</feature>
<keyword evidence="6" id="KW-0238">DNA-binding</keyword>
<feature type="compositionally biased region" description="Basic residues" evidence="9">
    <location>
        <begin position="61"/>
        <end position="71"/>
    </location>
</feature>
<gene>
    <name evidence="12" type="ORF">KI387_033115</name>
</gene>
<evidence type="ECO:0000256" key="2">
    <source>
        <dbReference type="ARBA" id="ARBA00022614"/>
    </source>
</evidence>
<dbReference type="Pfam" id="PF00931">
    <property type="entry name" value="NB-ARC"/>
    <property type="match status" value="1"/>
</dbReference>
<dbReference type="InterPro" id="IPR058192">
    <property type="entry name" value="WHD_ROQ1-like"/>
</dbReference>
<accession>A0AA38F448</accession>
<reference evidence="12 13" key="1">
    <citation type="journal article" date="2021" name="Nat. Plants">
        <title>The Taxus genome provides insights into paclitaxel biosynthesis.</title>
        <authorList>
            <person name="Xiong X."/>
            <person name="Gou J."/>
            <person name="Liao Q."/>
            <person name="Li Y."/>
            <person name="Zhou Q."/>
            <person name="Bi G."/>
            <person name="Li C."/>
            <person name="Du R."/>
            <person name="Wang X."/>
            <person name="Sun T."/>
            <person name="Guo L."/>
            <person name="Liang H."/>
            <person name="Lu P."/>
            <person name="Wu Y."/>
            <person name="Zhang Z."/>
            <person name="Ro D.K."/>
            <person name="Shang Y."/>
            <person name="Huang S."/>
            <person name="Yan J."/>
        </authorList>
    </citation>
    <scope>NUCLEOTIDE SEQUENCE [LARGE SCALE GENOMIC DNA]</scope>
    <source>
        <strain evidence="12">Ta-2019</strain>
    </source>
</reference>
<dbReference type="InterPro" id="IPR032675">
    <property type="entry name" value="LRR_dom_sf"/>
</dbReference>
<dbReference type="InterPro" id="IPR036576">
    <property type="entry name" value="WRKY_dom_sf"/>
</dbReference>
<dbReference type="SUPFAM" id="SSF52540">
    <property type="entry name" value="P-loop containing nucleoside triphosphate hydrolases"/>
    <property type="match status" value="1"/>
</dbReference>
<dbReference type="PANTHER" id="PTHR11017">
    <property type="entry name" value="LEUCINE-RICH REPEAT-CONTAINING PROTEIN"/>
    <property type="match status" value="1"/>
</dbReference>
<dbReference type="Proteomes" id="UP000824469">
    <property type="component" value="Unassembled WGS sequence"/>
</dbReference>
<name>A0AA38F448_TAXCH</name>
<evidence type="ECO:0000256" key="8">
    <source>
        <dbReference type="ARBA" id="ARBA00023242"/>
    </source>
</evidence>
<dbReference type="InterPro" id="IPR002182">
    <property type="entry name" value="NB-ARC"/>
</dbReference>
<sequence length="1168" mass="131835">MATGSSSSSSFAGPRQDSQEIQNAFDQIASPSSFVPSSAVNTVDNLYGGSESEKSTLKKTPQTRKSKQRWTVKVRAAITSETGPDGPPDDGYSWRKYGQKDILGFQHPRSYYRCTRKTDLGCPARKQIQRAENDSSYFEITYERTHCCHTATIISDIYGSNAIPYDVFINHRRPDVTFTLATTIRHTLYRMGLKVFLDVDSVEVGDLLPTTTQETMRAASLHIAIFSPNYAQSPWCLTELTYMLKTGATVIPVFYHVQPADLRWVVQGNGIYADAFSEHEKKGRCSLRNLEEWKMALHTVSFHMGYTLNSDEDVGWLLKSIVNGVLGSIKGVPLEVAKHAVGLAEAVQDFETTTLNHDSPHNVDILGIVGMGGCGKTTLAKEIYNRKSLSIDSSSFIFEVRDAAAKIGLISLQKKLLEDLLPHNLVKDLPLQSTEEGKGILATRLRSVCVLIVLDDVDAQDQLDALLPPKDRLAAGSLIIVTTRELGVLTSWGIPSTSIYRMRELNIQQATQLFCWHAFLQPEPMAGFEDLVDNLLNTCYGLPLSLKVIGGQLYTKSRVYWESQLHKLSRILPQDIRKRLRASYDALEKEEQDMFLDVACFFIGEKISLAIAVWDGSGWSGVYGWETLVNKCLVDLDDKNRIRMHDHLRDLGREIAAEVMPYRIWSPAQIINIENRAQSIVFHFYSVNSVQKTMPFRGIMSATTQFAPCSAHDEFPTCSSHYQLPFEKCMELMGKANKAFNFSRGLELLVVTDDHFKQDFSELSRDLVWLRWFNFEQPNLPAWLSLNNLRVLELFGASSLKQLWEDSVQPPSQLRELIVTACSWGSNLERFPSSISHLKHLQKIALTGYLGDEFLFKRLPEEFCDLQSLEHLEFRHCKLLSSLPTRFGELTNLRHIDLSSCEELRTLPVSFKRLRHLQYLNLSGCKKLTWPLDILHNITRLQHFDISGCGRVLELPHQITNQASLRQLHMKDTSLRDVPSDIGQLSKLEVLKIGSPLLTSLPTSLGDLSSLTRLLIDDCLDLESLPESLGSLQRLEHLSILSCGVKSLPQGFRKLRNLQTLEISGCPVSQLDFEWESSSFLPMLKLIILSETLLARISISQDFCPSLETLRLKQNDHLMEIETLPETVKIIELFECRTLNNIQCIDDLSLQNLEISGCPELDILPRCA</sequence>
<dbReference type="EMBL" id="JAHRHJ020003813">
    <property type="protein sequence ID" value="KAH9288998.1"/>
    <property type="molecule type" value="Genomic_DNA"/>
</dbReference>
<dbReference type="Pfam" id="PF23598">
    <property type="entry name" value="LRR_14"/>
    <property type="match status" value="1"/>
</dbReference>
<dbReference type="SMART" id="SM00774">
    <property type="entry name" value="WRKY"/>
    <property type="match status" value="1"/>
</dbReference>
<evidence type="ECO:0000256" key="6">
    <source>
        <dbReference type="ARBA" id="ARBA00023125"/>
    </source>
</evidence>
<dbReference type="GO" id="GO:0007165">
    <property type="term" value="P:signal transduction"/>
    <property type="evidence" value="ECO:0007669"/>
    <property type="project" value="InterPro"/>
</dbReference>
<feature type="compositionally biased region" description="Low complexity" evidence="9">
    <location>
        <begin position="1"/>
        <end position="10"/>
    </location>
</feature>
<keyword evidence="13" id="KW-1185">Reference proteome</keyword>
<dbReference type="Gene3D" id="1.10.8.430">
    <property type="entry name" value="Helical domain of apoptotic protease-activating factors"/>
    <property type="match status" value="1"/>
</dbReference>
<keyword evidence="7" id="KW-0804">Transcription</keyword>
<feature type="domain" description="WRKY" evidence="11">
    <location>
        <begin position="89"/>
        <end position="146"/>
    </location>
</feature>
<keyword evidence="2" id="KW-0433">Leucine-rich repeat</keyword>
<dbReference type="Pfam" id="PF13855">
    <property type="entry name" value="LRR_8"/>
    <property type="match status" value="1"/>
</dbReference>
<proteinExistence type="predicted"/>
<dbReference type="InterPro" id="IPR027417">
    <property type="entry name" value="P-loop_NTPase"/>
</dbReference>
<comment type="caution">
    <text evidence="12">The sequence shown here is derived from an EMBL/GenBank/DDBJ whole genome shotgun (WGS) entry which is preliminary data.</text>
</comment>
<keyword evidence="4" id="KW-0611">Plant defense</keyword>
<dbReference type="PROSITE" id="PS50104">
    <property type="entry name" value="TIR"/>
    <property type="match status" value="1"/>
</dbReference>
<dbReference type="GO" id="GO:0051707">
    <property type="term" value="P:response to other organism"/>
    <property type="evidence" value="ECO:0007669"/>
    <property type="project" value="UniProtKB-ARBA"/>
</dbReference>
<dbReference type="GO" id="GO:0005634">
    <property type="term" value="C:nucleus"/>
    <property type="evidence" value="ECO:0007669"/>
    <property type="project" value="UniProtKB-SubCell"/>
</dbReference>
<dbReference type="InterPro" id="IPR055414">
    <property type="entry name" value="LRR_R13L4/SHOC2-like"/>
</dbReference>
<dbReference type="SUPFAM" id="SSF52200">
    <property type="entry name" value="Toll/Interleukin receptor TIR domain"/>
    <property type="match status" value="1"/>
</dbReference>
<dbReference type="GO" id="GO:0043565">
    <property type="term" value="F:sequence-specific DNA binding"/>
    <property type="evidence" value="ECO:0007669"/>
    <property type="project" value="InterPro"/>
</dbReference>
<evidence type="ECO:0000313" key="12">
    <source>
        <dbReference type="EMBL" id="KAH9288998.1"/>
    </source>
</evidence>
<dbReference type="Gene3D" id="3.40.50.300">
    <property type="entry name" value="P-loop containing nucleotide triphosphate hydrolases"/>
    <property type="match status" value="1"/>
</dbReference>
<protein>
    <submittedName>
        <fullName evidence="12">Uncharacterized protein</fullName>
    </submittedName>
</protein>
<evidence type="ECO:0000256" key="9">
    <source>
        <dbReference type="SAM" id="MobiDB-lite"/>
    </source>
</evidence>
<evidence type="ECO:0000256" key="1">
    <source>
        <dbReference type="ARBA" id="ARBA00004123"/>
    </source>
</evidence>
<dbReference type="PRINTS" id="PR00364">
    <property type="entry name" value="DISEASERSIST"/>
</dbReference>
<evidence type="ECO:0000256" key="5">
    <source>
        <dbReference type="ARBA" id="ARBA00023015"/>
    </source>
</evidence>
<dbReference type="PANTHER" id="PTHR11017:SF385">
    <property type="entry name" value="DISEASE RESISTANCE PROTEIN (TIR-NBS-LRR CLASS)-RELATED"/>
    <property type="match status" value="1"/>
</dbReference>
<dbReference type="Gene3D" id="2.20.25.80">
    <property type="entry name" value="WRKY domain"/>
    <property type="match status" value="1"/>
</dbReference>
<evidence type="ECO:0000259" key="10">
    <source>
        <dbReference type="PROSITE" id="PS50104"/>
    </source>
</evidence>
<feature type="compositionally biased region" description="Low complexity" evidence="9">
    <location>
        <begin position="29"/>
        <end position="40"/>
    </location>
</feature>
<dbReference type="Pfam" id="PF01582">
    <property type="entry name" value="TIR"/>
    <property type="match status" value="1"/>
</dbReference>
<dbReference type="InterPro" id="IPR003657">
    <property type="entry name" value="WRKY_dom"/>
</dbReference>
<organism evidence="12 13">
    <name type="scientific">Taxus chinensis</name>
    <name type="common">Chinese yew</name>
    <name type="synonym">Taxus wallichiana var. chinensis</name>
    <dbReference type="NCBI Taxonomy" id="29808"/>
    <lineage>
        <taxon>Eukaryota</taxon>
        <taxon>Viridiplantae</taxon>
        <taxon>Streptophyta</taxon>
        <taxon>Embryophyta</taxon>
        <taxon>Tracheophyta</taxon>
        <taxon>Spermatophyta</taxon>
        <taxon>Pinopsida</taxon>
        <taxon>Pinidae</taxon>
        <taxon>Conifers II</taxon>
        <taxon>Cupressales</taxon>
        <taxon>Taxaceae</taxon>
        <taxon>Taxus</taxon>
    </lineage>
</organism>
<keyword evidence="5" id="KW-0805">Transcription regulation</keyword>
<dbReference type="PROSITE" id="PS50811">
    <property type="entry name" value="WRKY"/>
    <property type="match status" value="1"/>
</dbReference>
<dbReference type="GO" id="GO:0006952">
    <property type="term" value="P:defense response"/>
    <property type="evidence" value="ECO:0007669"/>
    <property type="project" value="UniProtKB-KW"/>
</dbReference>
<keyword evidence="3" id="KW-0677">Repeat</keyword>
<dbReference type="InterPro" id="IPR042197">
    <property type="entry name" value="Apaf_helical"/>
</dbReference>
<feature type="region of interest" description="Disordered" evidence="9">
    <location>
        <begin position="1"/>
        <end position="71"/>
    </location>
</feature>
<dbReference type="Gene3D" id="3.80.10.10">
    <property type="entry name" value="Ribonuclease Inhibitor"/>
    <property type="match status" value="2"/>
</dbReference>